<dbReference type="PANTHER" id="PTHR30562">
    <property type="entry name" value="UVRC/OXIDOREDUCTASE"/>
    <property type="match status" value="1"/>
</dbReference>
<evidence type="ECO:0000256" key="1">
    <source>
        <dbReference type="ARBA" id="ARBA00022490"/>
    </source>
</evidence>
<gene>
    <name evidence="7" type="ORF">ATZ33_01665</name>
    <name evidence="8" type="ORF">RV15_GL000932</name>
</gene>
<organism evidence="8 10">
    <name type="scientific">Enterococcus silesiacus</name>
    <dbReference type="NCBI Taxonomy" id="332949"/>
    <lineage>
        <taxon>Bacteria</taxon>
        <taxon>Bacillati</taxon>
        <taxon>Bacillota</taxon>
        <taxon>Bacilli</taxon>
        <taxon>Lactobacillales</taxon>
        <taxon>Enterococcaceae</taxon>
        <taxon>Enterococcus</taxon>
    </lineage>
</organism>
<keyword evidence="4" id="KW-0267">Excision nuclease</keyword>
<dbReference type="InterPro" id="IPR036876">
    <property type="entry name" value="UVR_dom_sf"/>
</dbReference>
<dbReference type="GO" id="GO:0006289">
    <property type="term" value="P:nucleotide-excision repair"/>
    <property type="evidence" value="ECO:0007669"/>
    <property type="project" value="InterPro"/>
</dbReference>
<dbReference type="OrthoDB" id="9804933at2"/>
<dbReference type="KEGG" id="ess:ATZ33_01665"/>
<dbReference type="InterPro" id="IPR050066">
    <property type="entry name" value="UvrABC_protein_C"/>
</dbReference>
<dbReference type="AlphaFoldDB" id="A0A0S3K7A9"/>
<evidence type="ECO:0000256" key="3">
    <source>
        <dbReference type="ARBA" id="ARBA00022769"/>
    </source>
</evidence>
<keyword evidence="9" id="KW-1185">Reference proteome</keyword>
<protein>
    <submittedName>
        <fullName evidence="7">Excinuclease ABC</fullName>
    </submittedName>
</protein>
<sequence>MKETLKNQAKNLPLSPGVYLMKDRHGEIIYIGKAKKLRERVSSYFVRNKQHSSKTLRLIQQLAAFDVIEVESELDALLLECQLIQTHRPIYNRQMNAFEKYKYVEINAEQGELSINILSVPTKTNCFGPFSINKKLSKLKLILESLYRLNQSNYWQHSFLESTSEPVESNIAAKEILGAFTFNNQLPQKRLEIKMMSASDNHSFEKALKLREDWHFLTRFFNQNKKLILANQTNWQLLSVPVGSKIKYYLIYQGLVISQRTITTRTFSNYTPSELAKKILPKNKPENIQQFSKNQVDFINILYSYINRHKECRLLDLTDPFA</sequence>
<evidence type="ECO:0000313" key="7">
    <source>
        <dbReference type="EMBL" id="ALS00131.1"/>
    </source>
</evidence>
<keyword evidence="1" id="KW-0963">Cytoplasm</keyword>
<dbReference type="Pfam" id="PF01541">
    <property type="entry name" value="GIY-YIG"/>
    <property type="match status" value="1"/>
</dbReference>
<dbReference type="InterPro" id="IPR047296">
    <property type="entry name" value="GIY-YIG_UvrC_Cho"/>
</dbReference>
<dbReference type="SUPFAM" id="SSF46600">
    <property type="entry name" value="C-terminal UvrC-binding domain of UvrB"/>
    <property type="match status" value="1"/>
</dbReference>
<dbReference type="FunFam" id="3.40.1440.10:FF:000001">
    <property type="entry name" value="UvrABC system protein C"/>
    <property type="match status" value="1"/>
</dbReference>
<dbReference type="GO" id="GO:0004518">
    <property type="term" value="F:nuclease activity"/>
    <property type="evidence" value="ECO:0007669"/>
    <property type="project" value="UniProtKB-KW"/>
</dbReference>
<dbReference type="EMBL" id="CP013614">
    <property type="protein sequence ID" value="ALS00131.1"/>
    <property type="molecule type" value="Genomic_DNA"/>
</dbReference>
<evidence type="ECO:0000256" key="2">
    <source>
        <dbReference type="ARBA" id="ARBA00022763"/>
    </source>
</evidence>
<proteinExistence type="predicted"/>
<dbReference type="InterPro" id="IPR035901">
    <property type="entry name" value="GIY-YIG_endonuc_sf"/>
</dbReference>
<accession>A0A0S3K7A9</accession>
<evidence type="ECO:0000256" key="4">
    <source>
        <dbReference type="ARBA" id="ARBA00022881"/>
    </source>
</evidence>
<evidence type="ECO:0000259" key="6">
    <source>
        <dbReference type="PROSITE" id="PS50164"/>
    </source>
</evidence>
<dbReference type="PANTHER" id="PTHR30562:SF1">
    <property type="entry name" value="UVRABC SYSTEM PROTEIN C"/>
    <property type="match status" value="1"/>
</dbReference>
<dbReference type="Proteomes" id="UP000183039">
    <property type="component" value="Unassembled WGS sequence"/>
</dbReference>
<dbReference type="Gene3D" id="3.40.1440.10">
    <property type="entry name" value="GIY-YIG endonuclease"/>
    <property type="match status" value="1"/>
</dbReference>
<feature type="domain" description="GIY-YIG" evidence="6">
    <location>
        <begin position="14"/>
        <end position="93"/>
    </location>
</feature>
<dbReference type="Proteomes" id="UP000065511">
    <property type="component" value="Chromosome"/>
</dbReference>
<evidence type="ECO:0000256" key="5">
    <source>
        <dbReference type="ARBA" id="ARBA00023204"/>
    </source>
</evidence>
<keyword evidence="5" id="KW-0234">DNA repair</keyword>
<reference evidence="8 10" key="1">
    <citation type="submission" date="2014-12" db="EMBL/GenBank/DDBJ databases">
        <title>Draft genome sequences of 29 type strains of Enterococci.</title>
        <authorList>
            <person name="Zhong Z."/>
            <person name="Sun Z."/>
            <person name="Liu W."/>
            <person name="Zhang W."/>
            <person name="Zhang H."/>
        </authorList>
    </citation>
    <scope>NUCLEOTIDE SEQUENCE [LARGE SCALE GENOMIC DNA]</scope>
    <source>
        <strain evidence="8 10">DSM 22801</strain>
    </source>
</reference>
<dbReference type="PROSITE" id="PS50164">
    <property type="entry name" value="GIY_YIG"/>
    <property type="match status" value="1"/>
</dbReference>
<dbReference type="SUPFAM" id="SSF82771">
    <property type="entry name" value="GIY-YIG endonuclease"/>
    <property type="match status" value="1"/>
</dbReference>
<name>A0A0S3K7A9_9ENTE</name>
<evidence type="ECO:0000313" key="10">
    <source>
        <dbReference type="Proteomes" id="UP000183039"/>
    </source>
</evidence>
<evidence type="ECO:0000313" key="9">
    <source>
        <dbReference type="Proteomes" id="UP000065511"/>
    </source>
</evidence>
<dbReference type="SMART" id="SM00465">
    <property type="entry name" value="GIYc"/>
    <property type="match status" value="1"/>
</dbReference>
<keyword evidence="2" id="KW-0227">DNA damage</keyword>
<dbReference type="GO" id="GO:0009380">
    <property type="term" value="C:excinuclease repair complex"/>
    <property type="evidence" value="ECO:0007669"/>
    <property type="project" value="TreeGrafter"/>
</dbReference>
<evidence type="ECO:0000313" key="8">
    <source>
        <dbReference type="EMBL" id="OJG90936.1"/>
    </source>
</evidence>
<dbReference type="RefSeq" id="WP_071878238.1">
    <property type="nucleotide sequence ID" value="NZ_JXLC01000017.1"/>
</dbReference>
<dbReference type="EMBL" id="JXLC01000017">
    <property type="protein sequence ID" value="OJG90936.1"/>
    <property type="molecule type" value="Genomic_DNA"/>
</dbReference>
<keyword evidence="3" id="KW-0228">DNA excision</keyword>
<dbReference type="CDD" id="cd10434">
    <property type="entry name" value="GIY-YIG_UvrC_Cho"/>
    <property type="match status" value="1"/>
</dbReference>
<reference evidence="7 9" key="2">
    <citation type="submission" date="2015-12" db="EMBL/GenBank/DDBJ databases">
        <authorList>
            <person name="Lauer A."/>
            <person name="Humrighouse B."/>
            <person name="Loparev V."/>
            <person name="Shewmaker P.L."/>
            <person name="Whitney A.M."/>
            <person name="McLaughlin R.W."/>
        </authorList>
    </citation>
    <scope>NUCLEOTIDE SEQUENCE [LARGE SCALE GENOMIC DNA]</scope>
    <source>
        <strain evidence="7 9">LMG 23085</strain>
    </source>
</reference>
<dbReference type="InterPro" id="IPR000305">
    <property type="entry name" value="GIY-YIG_endonuc"/>
</dbReference>